<evidence type="ECO:0000256" key="1">
    <source>
        <dbReference type="SAM" id="SignalP"/>
    </source>
</evidence>
<sequence length="428" mass="46528">MRSKVWNTASRWVMVGLMASLAACTETPEFKDREFVPLSFDLEGYFNASEADFSRAEGQWGQLIVSVTGKASLLNLLRDDTDADGNVTYEATTAGMEIRGETGQGDFKDRRNSYAKGMYDTTASVVSWLDLNKIRWKLFARQLTPDAATEGTGDGTEAVRKMMAGEYHCLTWSREDASQEGVDMYLSQFFLDGTRVDQFISGSPAGRSSGAAAYQYEVTAEGRLTLTNDMLKQAQQAAEAKLAAMDECKPEGGGTGLNERCSARAGLFGFVGLNGDLISTSKVVDKRIKPVLAEGETLQPQDEWGTGGRFEICLKKGREHTQAELAGEYWVHLVEKVGGSWRGARGVLTLDAEGEGTLTTLDVSAGSSPRMLAVSVHVESDGQLTVNGKSGALSPNGDLWMFDASDELTEPVTLGMAWVMRKRPLPQE</sequence>
<keyword evidence="1" id="KW-0732">Signal</keyword>
<dbReference type="PROSITE" id="PS51257">
    <property type="entry name" value="PROKAR_LIPOPROTEIN"/>
    <property type="match status" value="1"/>
</dbReference>
<dbReference type="AlphaFoldDB" id="A0AB39UVZ5"/>
<dbReference type="RefSeq" id="WP_369601204.1">
    <property type="nucleotide sequence ID" value="NZ_CP154858.1"/>
</dbReference>
<accession>A0AB39UVZ5</accession>
<feature type="chain" id="PRO_5044223876" description="Lipoprotein" evidence="1">
    <location>
        <begin position="23"/>
        <end position="428"/>
    </location>
</feature>
<name>A0AB39UVZ5_9GAMM</name>
<dbReference type="KEGG" id="tcd:AAIA72_15555"/>
<evidence type="ECO:0000313" key="2">
    <source>
        <dbReference type="EMBL" id="XDT72192.1"/>
    </source>
</evidence>
<reference evidence="2" key="1">
    <citation type="submission" date="2024-05" db="EMBL/GenBank/DDBJ databases">
        <title>Genome sequencing of novel strain.</title>
        <authorList>
            <person name="Ganbat D."/>
            <person name="Ganbat S."/>
            <person name="Lee S.-J."/>
        </authorList>
    </citation>
    <scope>NUCLEOTIDE SEQUENCE</scope>
    <source>
        <strain evidence="2">SMD15-11</strain>
    </source>
</reference>
<gene>
    <name evidence="2" type="ORF">AAIA72_15555</name>
</gene>
<organism evidence="2">
    <name type="scientific">Thermohahella caldifontis</name>
    <dbReference type="NCBI Taxonomy" id="3142973"/>
    <lineage>
        <taxon>Bacteria</taxon>
        <taxon>Pseudomonadati</taxon>
        <taxon>Pseudomonadota</taxon>
        <taxon>Gammaproteobacteria</taxon>
        <taxon>Oceanospirillales</taxon>
        <taxon>Hahellaceae</taxon>
        <taxon>Thermohahella</taxon>
    </lineage>
</organism>
<feature type="signal peptide" evidence="1">
    <location>
        <begin position="1"/>
        <end position="22"/>
    </location>
</feature>
<proteinExistence type="predicted"/>
<dbReference type="EMBL" id="CP154858">
    <property type="protein sequence ID" value="XDT72192.1"/>
    <property type="molecule type" value="Genomic_DNA"/>
</dbReference>
<protein>
    <recommendedName>
        <fullName evidence="3">Lipoprotein</fullName>
    </recommendedName>
</protein>
<evidence type="ECO:0008006" key="3">
    <source>
        <dbReference type="Google" id="ProtNLM"/>
    </source>
</evidence>